<dbReference type="AlphaFoldDB" id="A0A1U7D551"/>
<organism evidence="1 2">
    <name type="scientific">Salipiger profundus</name>
    <dbReference type="NCBI Taxonomy" id="1229727"/>
    <lineage>
        <taxon>Bacteria</taxon>
        <taxon>Pseudomonadati</taxon>
        <taxon>Pseudomonadota</taxon>
        <taxon>Alphaproteobacteria</taxon>
        <taxon>Rhodobacterales</taxon>
        <taxon>Roseobacteraceae</taxon>
        <taxon>Salipiger</taxon>
    </lineage>
</organism>
<reference evidence="1 2" key="1">
    <citation type="submission" date="2016-03" db="EMBL/GenBank/DDBJ databases">
        <title>Deep-sea bacteria in the southern Pacific.</title>
        <authorList>
            <person name="Tang K."/>
        </authorList>
    </citation>
    <scope>NUCLEOTIDE SEQUENCE [LARGE SCALE GENOMIC DNA]</scope>
    <source>
        <strain evidence="1 2">JLT2016</strain>
    </source>
</reference>
<dbReference type="OrthoDB" id="7875455at2"/>
<evidence type="ECO:0000313" key="1">
    <source>
        <dbReference type="EMBL" id="APX23195.1"/>
    </source>
</evidence>
<evidence type="ECO:0000313" key="2">
    <source>
        <dbReference type="Proteomes" id="UP000186559"/>
    </source>
</evidence>
<dbReference type="Pfam" id="PF11836">
    <property type="entry name" value="Phage_TAC_11"/>
    <property type="match status" value="1"/>
</dbReference>
<proteinExistence type="predicted"/>
<sequence>MTIAATGAYEEELGGAYRPLVLRNGEIERFEQHHDLGIFGLWDQLFGRGPAPQARHIRDLLALALVGGGMSNRAADDLISSLPPSENLRLREIATRVLGVTFLPAVLEEDVKKKADGSAGTP</sequence>
<protein>
    <submittedName>
        <fullName evidence="1">Phage tail tube protein, GTA-gp10</fullName>
    </submittedName>
</protein>
<gene>
    <name evidence="1" type="ORF">Ga0080559_TMP2399</name>
</gene>
<dbReference type="KEGG" id="tpro:Ga0080559_TMP2399"/>
<dbReference type="STRING" id="1229727.Ga0080559_TMP2399"/>
<dbReference type="EMBL" id="CP014796">
    <property type="protein sequence ID" value="APX23195.1"/>
    <property type="molecule type" value="Genomic_DNA"/>
</dbReference>
<accession>A0A1U7D551</accession>
<name>A0A1U7D551_9RHOB</name>
<dbReference type="Proteomes" id="UP000186559">
    <property type="component" value="Chromosome"/>
</dbReference>
<keyword evidence="2" id="KW-1185">Reference proteome</keyword>
<dbReference type="RefSeq" id="WP_076623322.1">
    <property type="nucleotide sequence ID" value="NZ_BMEW01000005.1"/>
</dbReference>
<dbReference type="InterPro" id="IPR021791">
    <property type="entry name" value="Phage_TAC_11"/>
</dbReference>